<reference evidence="2" key="1">
    <citation type="submission" date="2012-08" db="EMBL/GenBank/DDBJ databases">
        <title>The Genome Sequence of Wuchereria bancrofti.</title>
        <authorList>
            <person name="Nutman T.B."/>
            <person name="Fink D.L."/>
            <person name="Russ C."/>
            <person name="Young S."/>
            <person name="Zeng Q."/>
            <person name="Koehrsen M."/>
            <person name="Alvarado L."/>
            <person name="Berlin A."/>
            <person name="Chapman S.B."/>
            <person name="Chen Z."/>
            <person name="Freedman E."/>
            <person name="Gellesch M."/>
            <person name="Goldberg J."/>
            <person name="Griggs A."/>
            <person name="Gujja S."/>
            <person name="Heilman E.R."/>
            <person name="Heiman D."/>
            <person name="Hepburn T."/>
            <person name="Howarth C."/>
            <person name="Jen D."/>
            <person name="Larson L."/>
            <person name="Lewis B."/>
            <person name="Mehta T."/>
            <person name="Park D."/>
            <person name="Pearson M."/>
            <person name="Roberts A."/>
            <person name="Saif S."/>
            <person name="Shea T."/>
            <person name="Shenoy N."/>
            <person name="Sisk P."/>
            <person name="Stolte C."/>
            <person name="Sykes S."/>
            <person name="Walk T."/>
            <person name="White J."/>
            <person name="Yandava C."/>
            <person name="Haas B."/>
            <person name="Henn M.R."/>
            <person name="Nusbaum C."/>
            <person name="Birren B."/>
        </authorList>
    </citation>
    <scope>NUCLEOTIDE SEQUENCE [LARGE SCALE GENOMIC DNA]</scope>
    <source>
        <strain evidence="2">NA</strain>
    </source>
</reference>
<proteinExistence type="predicted"/>
<dbReference type="EMBL" id="ADBV01017625">
    <property type="protein sequence ID" value="EJW71817.1"/>
    <property type="molecule type" value="Genomic_DNA"/>
</dbReference>
<sequence>ALSLMEISIPFPILLDAFSKCASRISQMELKRNNENGLEEEHISLHVSMIDIISQQ</sequence>
<organism evidence="1 2">
    <name type="scientific">Wuchereria bancrofti</name>
    <dbReference type="NCBI Taxonomy" id="6293"/>
    <lineage>
        <taxon>Eukaryota</taxon>
        <taxon>Metazoa</taxon>
        <taxon>Ecdysozoa</taxon>
        <taxon>Nematoda</taxon>
        <taxon>Chromadorea</taxon>
        <taxon>Rhabditida</taxon>
        <taxon>Spirurina</taxon>
        <taxon>Spiruromorpha</taxon>
        <taxon>Filarioidea</taxon>
        <taxon>Onchocercidae</taxon>
        <taxon>Wuchereria</taxon>
    </lineage>
</organism>
<name>J9E4C9_WUCBA</name>
<comment type="caution">
    <text evidence="1">The sequence shown here is derived from an EMBL/GenBank/DDBJ whole genome shotgun (WGS) entry which is preliminary data.</text>
</comment>
<dbReference type="Proteomes" id="UP000004810">
    <property type="component" value="Unassembled WGS sequence"/>
</dbReference>
<evidence type="ECO:0000313" key="2">
    <source>
        <dbReference type="Proteomes" id="UP000004810"/>
    </source>
</evidence>
<dbReference type="AlphaFoldDB" id="J9E4C9"/>
<accession>J9E4C9</accession>
<feature type="non-terminal residue" evidence="1">
    <location>
        <position position="56"/>
    </location>
</feature>
<gene>
    <name evidence="1" type="ORF">WUBG_17274</name>
</gene>
<feature type="non-terminal residue" evidence="1">
    <location>
        <position position="1"/>
    </location>
</feature>
<evidence type="ECO:0000313" key="1">
    <source>
        <dbReference type="EMBL" id="EJW71817.1"/>
    </source>
</evidence>
<protein>
    <submittedName>
        <fullName evidence="1">Uncharacterized protein</fullName>
    </submittedName>
</protein>